<gene>
    <name evidence="7" type="ORF">HKBW3S03_00272</name>
</gene>
<feature type="transmembrane region" description="Helical" evidence="5">
    <location>
        <begin position="12"/>
        <end position="33"/>
    </location>
</feature>
<dbReference type="AlphaFoldDB" id="A0A6V8NFC6"/>
<dbReference type="Pfam" id="PF04893">
    <property type="entry name" value="Yip1"/>
    <property type="match status" value="1"/>
</dbReference>
<proteinExistence type="predicted"/>
<evidence type="ECO:0000256" key="2">
    <source>
        <dbReference type="ARBA" id="ARBA00022692"/>
    </source>
</evidence>
<dbReference type="GO" id="GO:0016020">
    <property type="term" value="C:membrane"/>
    <property type="evidence" value="ECO:0007669"/>
    <property type="project" value="UniProtKB-SubCell"/>
</dbReference>
<evidence type="ECO:0000256" key="1">
    <source>
        <dbReference type="ARBA" id="ARBA00004141"/>
    </source>
</evidence>
<keyword evidence="3 5" id="KW-1133">Transmembrane helix</keyword>
<comment type="subcellular location">
    <subcellularLocation>
        <location evidence="1">Membrane</location>
        <topology evidence="1">Multi-pass membrane protein</topology>
    </subcellularLocation>
</comment>
<evidence type="ECO:0000313" key="8">
    <source>
        <dbReference type="Proteomes" id="UP000574717"/>
    </source>
</evidence>
<evidence type="ECO:0000313" key="7">
    <source>
        <dbReference type="EMBL" id="GFP18767.1"/>
    </source>
</evidence>
<dbReference type="InterPro" id="IPR006977">
    <property type="entry name" value="Yip1_dom"/>
</dbReference>
<feature type="transmembrane region" description="Helical" evidence="5">
    <location>
        <begin position="110"/>
        <end position="128"/>
    </location>
</feature>
<evidence type="ECO:0000256" key="3">
    <source>
        <dbReference type="ARBA" id="ARBA00022989"/>
    </source>
</evidence>
<dbReference type="RefSeq" id="WP_176236741.1">
    <property type="nucleotide sequence ID" value="NZ_BLRU01000013.1"/>
</dbReference>
<organism evidence="7 8">
    <name type="scientific">Candidatus Hakubella thermalkaliphila</name>
    <dbReference type="NCBI Taxonomy" id="2754717"/>
    <lineage>
        <taxon>Bacteria</taxon>
        <taxon>Bacillati</taxon>
        <taxon>Actinomycetota</taxon>
        <taxon>Actinomycetota incertae sedis</taxon>
        <taxon>Candidatus Hakubellales</taxon>
        <taxon>Candidatus Hakubellaceae</taxon>
        <taxon>Candidatus Hakubella</taxon>
    </lineage>
</organism>
<dbReference type="Proteomes" id="UP000574717">
    <property type="component" value="Unassembled WGS sequence"/>
</dbReference>
<comment type="caution">
    <text evidence="7">The sequence shown here is derived from an EMBL/GenBank/DDBJ whole genome shotgun (WGS) entry which is preliminary data.</text>
</comment>
<feature type="transmembrane region" description="Helical" evidence="5">
    <location>
        <begin position="71"/>
        <end position="98"/>
    </location>
</feature>
<sequence length="222" mass="24173">RIVKDKYGFKIYFLPALLILIGVILYTVVVGPLEAEFGQMILGERLKEMSPEQARAIEMQLENNPLGSSSVMLIFGLVFGVLGQVVYWPFISAIYLLLAMIMRERINFSQTLTVVVVSSLPLLVKSIIEGTYVAISGRYIAYPGLSGLVVGDQLTNVLSPLALTLSRIDIFIIWYLIVLAIGFTVACRVPKIKSAIMVIAVWILGTIVTVIPGVLGSLALGG</sequence>
<reference evidence="7 8" key="1">
    <citation type="journal article" date="2020" name="Front. Microbiol.">
        <title>Single-cell genomics of novel Actinobacteria with the Wood-Ljungdahl pathway discovered in a serpentinizing system.</title>
        <authorList>
            <person name="Merino N."/>
            <person name="Kawai M."/>
            <person name="Boyd E.S."/>
            <person name="Colman D.R."/>
            <person name="McGlynn S.E."/>
            <person name="Nealson K.H."/>
            <person name="Kurokawa K."/>
            <person name="Hongoh Y."/>
        </authorList>
    </citation>
    <scope>NUCLEOTIDE SEQUENCE [LARGE SCALE GENOMIC DNA]</scope>
    <source>
        <strain evidence="7 8">S03</strain>
    </source>
</reference>
<evidence type="ECO:0000256" key="5">
    <source>
        <dbReference type="SAM" id="Phobius"/>
    </source>
</evidence>
<keyword evidence="4 5" id="KW-0472">Membrane</keyword>
<dbReference type="EMBL" id="BLRU01000013">
    <property type="protein sequence ID" value="GFP18767.1"/>
    <property type="molecule type" value="Genomic_DNA"/>
</dbReference>
<feature type="transmembrane region" description="Helical" evidence="5">
    <location>
        <begin position="170"/>
        <end position="189"/>
    </location>
</feature>
<evidence type="ECO:0000259" key="6">
    <source>
        <dbReference type="Pfam" id="PF04893"/>
    </source>
</evidence>
<evidence type="ECO:0000256" key="4">
    <source>
        <dbReference type="ARBA" id="ARBA00023136"/>
    </source>
</evidence>
<keyword evidence="2 5" id="KW-0812">Transmembrane</keyword>
<feature type="transmembrane region" description="Helical" evidence="5">
    <location>
        <begin position="196"/>
        <end position="220"/>
    </location>
</feature>
<name>A0A6V8NFC6_9ACTN</name>
<feature type="domain" description="Yip1" evidence="6">
    <location>
        <begin position="17"/>
        <end position="210"/>
    </location>
</feature>
<protein>
    <recommendedName>
        <fullName evidence="6">Yip1 domain-containing protein</fullName>
    </recommendedName>
</protein>
<accession>A0A6V8NFC6</accession>
<feature type="non-terminal residue" evidence="7">
    <location>
        <position position="1"/>
    </location>
</feature>